<organism evidence="2 3">
    <name type="scientific">Corynebacterium diphtheriae</name>
    <dbReference type="NCBI Taxonomy" id="1717"/>
    <lineage>
        <taxon>Bacteria</taxon>
        <taxon>Bacillati</taxon>
        <taxon>Actinomycetota</taxon>
        <taxon>Actinomycetes</taxon>
        <taxon>Mycobacteriales</taxon>
        <taxon>Corynebacteriaceae</taxon>
        <taxon>Corynebacterium</taxon>
    </lineage>
</organism>
<dbReference type="RefSeq" id="WP_010934887.1">
    <property type="nucleotide sequence ID" value="NZ_CABVGJ010000013.1"/>
</dbReference>
<dbReference type="Proteomes" id="UP000480222">
    <property type="component" value="Unassembled WGS sequence"/>
</dbReference>
<dbReference type="Pfam" id="PF02566">
    <property type="entry name" value="OsmC"/>
    <property type="match status" value="1"/>
</dbReference>
<accession>A0A0F5D9T0</accession>
<reference evidence="2 3" key="1">
    <citation type="submission" date="2020-02" db="EMBL/GenBank/DDBJ databases">
        <authorList>
            <person name="Brisse S."/>
        </authorList>
    </citation>
    <scope>NUCLEOTIDE SEQUENCE [LARGE SCALE GENOMIC DNA]</scope>
    <source>
        <strain evidence="2">CIP107547</strain>
    </source>
</reference>
<dbReference type="InterPro" id="IPR053145">
    <property type="entry name" value="AB_hydrolase_Est10"/>
</dbReference>
<dbReference type="InterPro" id="IPR015946">
    <property type="entry name" value="KH_dom-like_a/b"/>
</dbReference>
<dbReference type="GO" id="GO:0052689">
    <property type="term" value="F:carboxylic ester hydrolase activity"/>
    <property type="evidence" value="ECO:0007669"/>
    <property type="project" value="TreeGrafter"/>
</dbReference>
<evidence type="ECO:0000313" key="3">
    <source>
        <dbReference type="Proteomes" id="UP000480222"/>
    </source>
</evidence>
<proteinExistence type="predicted"/>
<feature type="domain" description="AB hydrolase-1" evidence="1">
    <location>
        <begin position="33"/>
        <end position="200"/>
    </location>
</feature>
<dbReference type="InterPro" id="IPR036102">
    <property type="entry name" value="OsmC/Ohrsf"/>
</dbReference>
<dbReference type="OrthoDB" id="9789573at2"/>
<evidence type="ECO:0000259" key="1">
    <source>
        <dbReference type="Pfam" id="PF12697"/>
    </source>
</evidence>
<comment type="caution">
    <text evidence="2">The sequence shown here is derived from an EMBL/GenBank/DDBJ whole genome shotgun (WGS) entry which is preliminary data.</text>
</comment>
<dbReference type="InterPro" id="IPR003718">
    <property type="entry name" value="OsmC/Ohr_fam"/>
</dbReference>
<dbReference type="OMA" id="PVHKTLH"/>
<keyword evidence="2" id="KW-0378">Hydrolase</keyword>
<dbReference type="Gene3D" id="3.30.300.20">
    <property type="match status" value="1"/>
</dbReference>
<dbReference type="PANTHER" id="PTHR43265">
    <property type="entry name" value="ESTERASE ESTD"/>
    <property type="match status" value="1"/>
</dbReference>
<dbReference type="InterPro" id="IPR029058">
    <property type="entry name" value="AB_hydrolase_fold"/>
</dbReference>
<dbReference type="EMBL" id="CADDAV010000016">
    <property type="protein sequence ID" value="CAB0603739.1"/>
    <property type="molecule type" value="Genomic_DNA"/>
</dbReference>
<dbReference type="SUPFAM" id="SSF82784">
    <property type="entry name" value="OsmC-like"/>
    <property type="match status" value="1"/>
</dbReference>
<dbReference type="Gene3D" id="3.40.50.1820">
    <property type="entry name" value="alpha/beta hydrolase"/>
    <property type="match status" value="1"/>
</dbReference>
<name>A0A0F5D9T0_CORDP</name>
<protein>
    <submittedName>
        <fullName evidence="2">Alpha/beta hydrolase</fullName>
    </submittedName>
</protein>
<dbReference type="SUPFAM" id="SSF53474">
    <property type="entry name" value="alpha/beta-Hydrolases"/>
    <property type="match status" value="1"/>
</dbReference>
<dbReference type="AlphaFoldDB" id="A0A0F5D9T0"/>
<evidence type="ECO:0000313" key="2">
    <source>
        <dbReference type="EMBL" id="CAB0603739.1"/>
    </source>
</evidence>
<gene>
    <name evidence="2" type="ORF">CIP107547_01388</name>
</gene>
<sequence length="395" mass="42533">MHSRSVKFPSSKGHQIAGTIDFPDGTPRAFAMFAHCFTGSRFTPGAARVSKELAERGIACLRFDFPGLGQSEGIFSETSFSENVADIKAAADWLGQHYSAPQLLIGHSLGGAASLKAATTLKCLRGVATIGAPFDPAHAVLHFADRIGEVDENGAVTLTLGGRDITISREFLEDLADTNPEAYLPRLRKPLLILHSPIDQTVGVDNAQLIFRTTRYPKSLVALDKVDHLLTKQGSAQQAARIINTWFEQHIVAENEDPNADTLPEGVAVAQSIPAGKFADIVHTGTHSFTTDREKALGGKNLGVSPTSLLISALAAATSQEIRLAAKESRIHSLEDVNVTISKTVGDGERVHLRRNISLVGDLTDDERHELLLAARNSDIEKMLQGNVTINDQDV</sequence>
<dbReference type="Pfam" id="PF12697">
    <property type="entry name" value="Abhydrolase_6"/>
    <property type="match status" value="1"/>
</dbReference>
<dbReference type="PANTHER" id="PTHR43265:SF1">
    <property type="entry name" value="ESTERASE ESTD"/>
    <property type="match status" value="1"/>
</dbReference>
<dbReference type="InterPro" id="IPR000073">
    <property type="entry name" value="AB_hydrolase_1"/>
</dbReference>
<dbReference type="KEGG" id="cdi:DIP1202"/>